<dbReference type="RefSeq" id="WP_251834143.1">
    <property type="nucleotide sequence ID" value="NZ_JACSPS010000004.1"/>
</dbReference>
<name>A0ABR8WPD1_9FLAO</name>
<comment type="caution">
    <text evidence="2">The sequence shown here is derived from an EMBL/GenBank/DDBJ whole genome shotgun (WGS) entry which is preliminary data.</text>
</comment>
<reference evidence="2 3" key="1">
    <citation type="submission" date="2020-08" db="EMBL/GenBank/DDBJ databases">
        <title>A Genomic Blueprint of the Chicken Gut Microbiome.</title>
        <authorList>
            <person name="Gilroy R."/>
            <person name="Ravi A."/>
            <person name="Getino M."/>
            <person name="Pursley I."/>
            <person name="Horton D.L."/>
            <person name="Alikhan N.-F."/>
            <person name="Baker D."/>
            <person name="Gharbi K."/>
            <person name="Hall N."/>
            <person name="Watson M."/>
            <person name="Adriaenssens E.M."/>
            <person name="Foster-Nyarko E."/>
            <person name="Jarju S."/>
            <person name="Secka A."/>
            <person name="Antonio M."/>
            <person name="Oren A."/>
            <person name="Chaudhuri R."/>
            <person name="La Ragione R.M."/>
            <person name="Hildebrand F."/>
            <person name="Pallen M.J."/>
        </authorList>
    </citation>
    <scope>NUCLEOTIDE SEQUENCE [LARGE SCALE GENOMIC DNA]</scope>
    <source>
        <strain evidence="2 3">Sa1CVA4</strain>
    </source>
</reference>
<sequence>MKKLSALFVGLSLLSVAVACGTREDELSNEQFVGTWNWASTTGGTGNINDTPENTGVQLTITFTDNYTYTVKENDATVSDGSYSIIKEVTPTEHAEKLFIDFSNYPDVFVDGIDASNLYLGDHTADGYSYHYKK</sequence>
<protein>
    <recommendedName>
        <fullName evidence="4">Lipocalin-like domain-containing protein</fullName>
    </recommendedName>
</protein>
<keyword evidence="1" id="KW-0732">Signal</keyword>
<gene>
    <name evidence="2" type="ORF">H9628_10725</name>
</gene>
<evidence type="ECO:0008006" key="4">
    <source>
        <dbReference type="Google" id="ProtNLM"/>
    </source>
</evidence>
<evidence type="ECO:0000256" key="1">
    <source>
        <dbReference type="SAM" id="SignalP"/>
    </source>
</evidence>
<dbReference type="EMBL" id="JACSPS010000004">
    <property type="protein sequence ID" value="MBD8018946.1"/>
    <property type="molecule type" value="Genomic_DNA"/>
</dbReference>
<feature type="chain" id="PRO_5046462423" description="Lipocalin-like domain-containing protein" evidence="1">
    <location>
        <begin position="20"/>
        <end position="134"/>
    </location>
</feature>
<proteinExistence type="predicted"/>
<evidence type="ECO:0000313" key="2">
    <source>
        <dbReference type="EMBL" id="MBD8018946.1"/>
    </source>
</evidence>
<keyword evidence="3" id="KW-1185">Reference proteome</keyword>
<dbReference type="Proteomes" id="UP000626242">
    <property type="component" value="Unassembled WGS sequence"/>
</dbReference>
<dbReference type="PROSITE" id="PS51257">
    <property type="entry name" value="PROKAR_LIPOPROTEIN"/>
    <property type="match status" value="1"/>
</dbReference>
<accession>A0ABR8WPD1</accession>
<organism evidence="2 3">
    <name type="scientific">Kaistella pullorum</name>
    <dbReference type="NCBI Taxonomy" id="2763074"/>
    <lineage>
        <taxon>Bacteria</taxon>
        <taxon>Pseudomonadati</taxon>
        <taxon>Bacteroidota</taxon>
        <taxon>Flavobacteriia</taxon>
        <taxon>Flavobacteriales</taxon>
        <taxon>Weeksellaceae</taxon>
        <taxon>Chryseobacterium group</taxon>
        <taxon>Kaistella</taxon>
    </lineage>
</organism>
<evidence type="ECO:0000313" key="3">
    <source>
        <dbReference type="Proteomes" id="UP000626242"/>
    </source>
</evidence>
<feature type="signal peptide" evidence="1">
    <location>
        <begin position="1"/>
        <end position="19"/>
    </location>
</feature>